<dbReference type="GO" id="GO:0005886">
    <property type="term" value="C:plasma membrane"/>
    <property type="evidence" value="ECO:0007669"/>
    <property type="project" value="TreeGrafter"/>
</dbReference>
<dbReference type="Gene3D" id="2.60.40.10">
    <property type="entry name" value="Immunoglobulins"/>
    <property type="match status" value="2"/>
</dbReference>
<evidence type="ECO:0000313" key="6">
    <source>
        <dbReference type="Proteomes" id="UP000092124"/>
    </source>
</evidence>
<feature type="non-terminal residue" evidence="5">
    <location>
        <position position="234"/>
    </location>
</feature>
<protein>
    <recommendedName>
        <fullName evidence="4">Immunoglobulin domain-containing protein</fullName>
    </recommendedName>
</protein>
<reference evidence="5 6" key="1">
    <citation type="submission" date="2016-06" db="EMBL/GenBank/DDBJ databases">
        <title>The Draft Genome Sequence and Annotation of the Desert Woodrat Neotoma lepida.</title>
        <authorList>
            <person name="Campbell M."/>
            <person name="Oakeson K.F."/>
            <person name="Yandell M."/>
            <person name="Halpert J.R."/>
            <person name="Dearing D."/>
        </authorList>
    </citation>
    <scope>NUCLEOTIDE SEQUENCE [LARGE SCALE GENOMIC DNA]</scope>
    <source>
        <strain evidence="5">417</strain>
        <tissue evidence="5">Liver</tissue>
    </source>
</reference>
<comment type="similarity">
    <text evidence="3">Belongs to the immunoglobulin superfamily. CEA family.</text>
</comment>
<dbReference type="GO" id="GO:0009986">
    <property type="term" value="C:cell surface"/>
    <property type="evidence" value="ECO:0007669"/>
    <property type="project" value="TreeGrafter"/>
</dbReference>
<evidence type="ECO:0000256" key="1">
    <source>
        <dbReference type="ARBA" id="ARBA00022729"/>
    </source>
</evidence>
<dbReference type="InterPro" id="IPR013106">
    <property type="entry name" value="Ig_V-set"/>
</dbReference>
<proteinExistence type="inferred from homology"/>
<dbReference type="InterPro" id="IPR013783">
    <property type="entry name" value="Ig-like_fold"/>
</dbReference>
<name>A0A1A6HJS8_NEOLE</name>
<gene>
    <name evidence="5" type="ORF">A6R68_19711</name>
</gene>
<dbReference type="InterPro" id="IPR003599">
    <property type="entry name" value="Ig_sub"/>
</dbReference>
<feature type="non-terminal residue" evidence="5">
    <location>
        <position position="1"/>
    </location>
</feature>
<dbReference type="GO" id="GO:0002682">
    <property type="term" value="P:regulation of immune system process"/>
    <property type="evidence" value="ECO:0007669"/>
    <property type="project" value="TreeGrafter"/>
</dbReference>
<sequence length="234" mass="26359">FWHLSSTAHVTIELVPPQVAERENVLFLVRDLPKNLIAFAWFKGLTNMTHGIAWYTLDNNLRGPGPVHSGRETVYRNGSLLLQNVTLEDTGTYTLRIFNRRGKIISTTSIYLHVPAFLWKCGRLATSAQSSIESVPPIVAEGKSVLLLVHNPPENIAGFVWFKGMSELKNLVVARYILDRKSTVWGPAYGGRETLYRDGSLLLHGVTPQDHGLYTLRILRTDRRSEEAQVQLQV</sequence>
<dbReference type="SUPFAM" id="SSF48726">
    <property type="entry name" value="Immunoglobulin"/>
    <property type="match status" value="2"/>
</dbReference>
<dbReference type="GO" id="GO:0007165">
    <property type="term" value="P:signal transduction"/>
    <property type="evidence" value="ECO:0007669"/>
    <property type="project" value="TreeGrafter"/>
</dbReference>
<keyword evidence="6" id="KW-1185">Reference proteome</keyword>
<evidence type="ECO:0000256" key="2">
    <source>
        <dbReference type="ARBA" id="ARBA00023180"/>
    </source>
</evidence>
<dbReference type="EMBL" id="LZPO01027714">
    <property type="protein sequence ID" value="OBS77902.1"/>
    <property type="molecule type" value="Genomic_DNA"/>
</dbReference>
<keyword evidence="2" id="KW-0325">Glycoprotein</keyword>
<dbReference type="InterPro" id="IPR036179">
    <property type="entry name" value="Ig-like_dom_sf"/>
</dbReference>
<dbReference type="Pfam" id="PF07686">
    <property type="entry name" value="V-set"/>
    <property type="match status" value="2"/>
</dbReference>
<dbReference type="PANTHER" id="PTHR44427">
    <property type="entry name" value="CARCINOEMBRYONIC ANTIGEN-RELATED CELL ADHESION MOLECULE 19"/>
    <property type="match status" value="1"/>
</dbReference>
<feature type="domain" description="Immunoglobulin" evidence="4">
    <location>
        <begin position="14"/>
        <end position="113"/>
    </location>
</feature>
<evidence type="ECO:0000313" key="5">
    <source>
        <dbReference type="EMBL" id="OBS77902.1"/>
    </source>
</evidence>
<keyword evidence="1" id="KW-0732">Signal</keyword>
<evidence type="ECO:0000259" key="4">
    <source>
        <dbReference type="SMART" id="SM00409"/>
    </source>
</evidence>
<feature type="domain" description="Immunoglobulin" evidence="4">
    <location>
        <begin position="134"/>
        <end position="233"/>
    </location>
</feature>
<dbReference type="CDD" id="cd05774">
    <property type="entry name" value="IgV_CEACAM_D1"/>
    <property type="match status" value="2"/>
</dbReference>
<dbReference type="STRING" id="56216.A0A1A6HJS8"/>
<accession>A0A1A6HJS8</accession>
<dbReference type="GO" id="GO:1990782">
    <property type="term" value="F:protein tyrosine kinase binding"/>
    <property type="evidence" value="ECO:0007669"/>
    <property type="project" value="TreeGrafter"/>
</dbReference>
<evidence type="ECO:0000256" key="3">
    <source>
        <dbReference type="ARBA" id="ARBA00038222"/>
    </source>
</evidence>
<organism evidence="5 6">
    <name type="scientific">Neotoma lepida</name>
    <name type="common">Desert woodrat</name>
    <dbReference type="NCBI Taxonomy" id="56216"/>
    <lineage>
        <taxon>Eukaryota</taxon>
        <taxon>Metazoa</taxon>
        <taxon>Chordata</taxon>
        <taxon>Craniata</taxon>
        <taxon>Vertebrata</taxon>
        <taxon>Euteleostomi</taxon>
        <taxon>Mammalia</taxon>
        <taxon>Eutheria</taxon>
        <taxon>Euarchontoglires</taxon>
        <taxon>Glires</taxon>
        <taxon>Rodentia</taxon>
        <taxon>Myomorpha</taxon>
        <taxon>Muroidea</taxon>
        <taxon>Cricetidae</taxon>
        <taxon>Neotominae</taxon>
        <taxon>Neotoma</taxon>
    </lineage>
</organism>
<dbReference type="AlphaFoldDB" id="A0A1A6HJS8"/>
<dbReference type="SMART" id="SM00409">
    <property type="entry name" value="IG"/>
    <property type="match status" value="2"/>
</dbReference>
<dbReference type="Proteomes" id="UP000092124">
    <property type="component" value="Unassembled WGS sequence"/>
</dbReference>
<dbReference type="PANTHER" id="PTHR44427:SF4">
    <property type="entry name" value="PREGNANCY SPECIFIC BETA-1-GLYCOPROTEIN 18-RELATED"/>
    <property type="match status" value="1"/>
</dbReference>
<dbReference type="OrthoDB" id="6353782at2759"/>
<comment type="caution">
    <text evidence="5">The sequence shown here is derived from an EMBL/GenBank/DDBJ whole genome shotgun (WGS) entry which is preliminary data.</text>
</comment>
<dbReference type="InterPro" id="IPR050831">
    <property type="entry name" value="CEA_cell_adhesion"/>
</dbReference>